<evidence type="ECO:0000256" key="4">
    <source>
        <dbReference type="ARBA" id="ARBA00022630"/>
    </source>
</evidence>
<keyword evidence="5 7" id="KW-0274">FAD</keyword>
<dbReference type="EMBL" id="JARPUR010000006">
    <property type="protein sequence ID" value="KAK4873853.1"/>
    <property type="molecule type" value="Genomic_DNA"/>
</dbReference>
<keyword evidence="8" id="KW-0732">Signal</keyword>
<evidence type="ECO:0000256" key="2">
    <source>
        <dbReference type="ARBA" id="ARBA00004253"/>
    </source>
</evidence>
<dbReference type="PANTHER" id="PTHR11530">
    <property type="entry name" value="D-AMINO ACID OXIDASE"/>
    <property type="match status" value="1"/>
</dbReference>
<feature type="binding site" evidence="7">
    <location>
        <position position="185"/>
    </location>
    <ligand>
        <name>FAD</name>
        <dbReference type="ChEBI" id="CHEBI:57692"/>
    </ligand>
</feature>
<dbReference type="PANTHER" id="PTHR11530:SF11">
    <property type="entry name" value="D-ASPARTATE OXIDASE"/>
    <property type="match status" value="1"/>
</dbReference>
<dbReference type="PROSITE" id="PS00677">
    <property type="entry name" value="DAO"/>
    <property type="match status" value="1"/>
</dbReference>
<feature type="binding site" evidence="7">
    <location>
        <begin position="42"/>
        <end position="43"/>
    </location>
    <ligand>
        <name>FAD</name>
        <dbReference type="ChEBI" id="CHEBI:57692"/>
    </ligand>
</feature>
<feature type="binding site" evidence="7">
    <location>
        <begin position="307"/>
        <end position="312"/>
    </location>
    <ligand>
        <name>FAD</name>
        <dbReference type="ChEBI" id="CHEBI:57692"/>
    </ligand>
</feature>
<sequence>MHNVAIIGCGIIGLTTATVLQNEFKSTMKITIFTEKLTPNTTSDIAAGLWGPYSVLDTKLEKIQKWGKASHDYFLQLWKSGLADEAGITLQHVKALSTSDVTDTADRDKIVFGFEKIPSHEIQKLGAQHNKNYKVGYNYVTFTCEPQIHLPYLQKKFISNGGVIIVRKIDNIHELSDYDLVINCTGLNAKELCNDDQVVPIRGQIAKVRAPWQFHSLFSDSNYTIPNCNHVVVGGTTQLGDWETNPREIDTKNILSGVYNTIPSLQHGPILYHKVGLRPGRSQTRLELEMQKVREKQLPVVHNYGHGGAGVTFSYGCALDALELVKEVIGTSHKSKL</sequence>
<dbReference type="InterPro" id="IPR006076">
    <property type="entry name" value="FAD-dep_OxRdtase"/>
</dbReference>
<evidence type="ECO:0000313" key="11">
    <source>
        <dbReference type="Proteomes" id="UP001353858"/>
    </source>
</evidence>
<feature type="binding site" evidence="7">
    <location>
        <position position="223"/>
    </location>
    <ligand>
        <name>D-dopa</name>
        <dbReference type="ChEBI" id="CHEBI:149689"/>
    </ligand>
</feature>
<evidence type="ECO:0000256" key="5">
    <source>
        <dbReference type="ARBA" id="ARBA00022827"/>
    </source>
</evidence>
<evidence type="ECO:0000256" key="6">
    <source>
        <dbReference type="ARBA" id="ARBA00023002"/>
    </source>
</evidence>
<keyword evidence="4" id="KW-0285">Flavoprotein</keyword>
<comment type="similarity">
    <text evidence="3">Belongs to the DAMOX/DASOX family.</text>
</comment>
<protein>
    <recommendedName>
        <fullName evidence="9">FAD dependent oxidoreductase domain-containing protein</fullName>
    </recommendedName>
</protein>
<accession>A0AAN7SLI1</accession>
<evidence type="ECO:0000256" key="3">
    <source>
        <dbReference type="ARBA" id="ARBA00006730"/>
    </source>
</evidence>
<dbReference type="GO" id="GO:0071949">
    <property type="term" value="F:FAD binding"/>
    <property type="evidence" value="ECO:0007669"/>
    <property type="project" value="InterPro"/>
</dbReference>
<proteinExistence type="inferred from homology"/>
<dbReference type="SUPFAM" id="SSF54373">
    <property type="entry name" value="FAD-linked reductases, C-terminal domain"/>
    <property type="match status" value="1"/>
</dbReference>
<dbReference type="Gene3D" id="3.40.50.720">
    <property type="entry name" value="NAD(P)-binding Rossmann-like Domain"/>
    <property type="match status" value="1"/>
</dbReference>
<dbReference type="SUPFAM" id="SSF51971">
    <property type="entry name" value="Nucleotide-binding domain"/>
    <property type="match status" value="1"/>
</dbReference>
<name>A0AAN7SLI1_9COLE</name>
<evidence type="ECO:0000259" key="9">
    <source>
        <dbReference type="Pfam" id="PF01266"/>
    </source>
</evidence>
<dbReference type="Proteomes" id="UP001353858">
    <property type="component" value="Unassembled WGS sequence"/>
</dbReference>
<keyword evidence="11" id="KW-1185">Reference proteome</keyword>
<dbReference type="AlphaFoldDB" id="A0AAN7SLI1"/>
<dbReference type="Pfam" id="PF01266">
    <property type="entry name" value="DAO"/>
    <property type="match status" value="1"/>
</dbReference>
<organism evidence="10 11">
    <name type="scientific">Aquatica leii</name>
    <dbReference type="NCBI Taxonomy" id="1421715"/>
    <lineage>
        <taxon>Eukaryota</taxon>
        <taxon>Metazoa</taxon>
        <taxon>Ecdysozoa</taxon>
        <taxon>Arthropoda</taxon>
        <taxon>Hexapoda</taxon>
        <taxon>Insecta</taxon>
        <taxon>Pterygota</taxon>
        <taxon>Neoptera</taxon>
        <taxon>Endopterygota</taxon>
        <taxon>Coleoptera</taxon>
        <taxon>Polyphaga</taxon>
        <taxon>Elateriformia</taxon>
        <taxon>Elateroidea</taxon>
        <taxon>Lampyridae</taxon>
        <taxon>Luciolinae</taxon>
        <taxon>Aquatica</taxon>
    </lineage>
</organism>
<dbReference type="GO" id="GO:0003884">
    <property type="term" value="F:D-amino-acid oxidase activity"/>
    <property type="evidence" value="ECO:0007669"/>
    <property type="project" value="InterPro"/>
</dbReference>
<feature type="signal peptide" evidence="8">
    <location>
        <begin position="1"/>
        <end position="17"/>
    </location>
</feature>
<feature type="binding site" evidence="7">
    <location>
        <position position="308"/>
    </location>
    <ligand>
        <name>D-dopa</name>
        <dbReference type="ChEBI" id="CHEBI:149689"/>
    </ligand>
</feature>
<evidence type="ECO:0000313" key="10">
    <source>
        <dbReference type="EMBL" id="KAK4873853.1"/>
    </source>
</evidence>
<dbReference type="PIRSF" id="PIRSF000189">
    <property type="entry name" value="D-aa_oxidase"/>
    <property type="match status" value="1"/>
</dbReference>
<gene>
    <name evidence="10" type="ORF">RN001_013213</name>
</gene>
<dbReference type="InterPro" id="IPR006181">
    <property type="entry name" value="D-amino_acid_oxidase_CS"/>
</dbReference>
<feature type="domain" description="FAD dependent oxidoreductase" evidence="9">
    <location>
        <begin position="4"/>
        <end position="319"/>
    </location>
</feature>
<evidence type="ECO:0000256" key="7">
    <source>
        <dbReference type="PIRSR" id="PIRSR000189-1"/>
    </source>
</evidence>
<dbReference type="GO" id="GO:0019478">
    <property type="term" value="P:D-amino acid catabolic process"/>
    <property type="evidence" value="ECO:0007669"/>
    <property type="project" value="TreeGrafter"/>
</dbReference>
<dbReference type="Gene3D" id="3.30.9.10">
    <property type="entry name" value="D-Amino Acid Oxidase, subunit A, domain 2"/>
    <property type="match status" value="1"/>
</dbReference>
<feature type="binding site" evidence="7">
    <location>
        <begin position="47"/>
        <end position="49"/>
    </location>
    <ligand>
        <name>FAD</name>
        <dbReference type="ChEBI" id="CHEBI:57692"/>
    </ligand>
</feature>
<feature type="chain" id="PRO_5042878307" description="FAD dependent oxidoreductase domain-containing protein" evidence="8">
    <location>
        <begin position="18"/>
        <end position="337"/>
    </location>
</feature>
<dbReference type="GO" id="GO:0005782">
    <property type="term" value="C:peroxisomal matrix"/>
    <property type="evidence" value="ECO:0007669"/>
    <property type="project" value="UniProtKB-SubCell"/>
</dbReference>
<dbReference type="InterPro" id="IPR023209">
    <property type="entry name" value="DAO"/>
</dbReference>
<comment type="caution">
    <text evidence="10">The sequence shown here is derived from an EMBL/GenBank/DDBJ whole genome shotgun (WGS) entry which is preliminary data.</text>
</comment>
<reference evidence="11" key="1">
    <citation type="submission" date="2023-01" db="EMBL/GenBank/DDBJ databases">
        <title>Key to firefly adult light organ development and bioluminescence: homeobox transcription factors regulate luciferase expression and transportation to peroxisome.</title>
        <authorList>
            <person name="Fu X."/>
        </authorList>
    </citation>
    <scope>NUCLEOTIDE SEQUENCE [LARGE SCALE GENOMIC DNA]</scope>
</reference>
<evidence type="ECO:0000256" key="1">
    <source>
        <dbReference type="ARBA" id="ARBA00001974"/>
    </source>
</evidence>
<keyword evidence="6" id="KW-0560">Oxidoreductase</keyword>
<evidence type="ECO:0000256" key="8">
    <source>
        <dbReference type="SAM" id="SignalP"/>
    </source>
</evidence>
<comment type="cofactor">
    <cofactor evidence="1 7">
        <name>FAD</name>
        <dbReference type="ChEBI" id="CHEBI:57692"/>
    </cofactor>
</comment>
<comment type="subcellular location">
    <subcellularLocation>
        <location evidence="2">Peroxisome matrix</location>
    </subcellularLocation>
</comment>
<feature type="binding site" evidence="7">
    <location>
        <position position="278"/>
    </location>
    <ligand>
        <name>D-dopa</name>
        <dbReference type="ChEBI" id="CHEBI:149689"/>
    </ligand>
</feature>